<dbReference type="GO" id="GO:0030991">
    <property type="term" value="C:intraciliary transport particle A"/>
    <property type="evidence" value="ECO:0007669"/>
    <property type="project" value="TreeGrafter"/>
</dbReference>
<evidence type="ECO:0000313" key="13">
    <source>
        <dbReference type="EMBL" id="KAF4676346.1"/>
    </source>
</evidence>
<dbReference type="SUPFAM" id="SSF50978">
    <property type="entry name" value="WD40 repeat-like"/>
    <property type="match status" value="2"/>
</dbReference>
<dbReference type="EMBL" id="JABANN010000003">
    <property type="protein sequence ID" value="KAF4676346.1"/>
    <property type="molecule type" value="Genomic_DNA"/>
</dbReference>
<gene>
    <name evidence="13" type="ORF">FOL46_004947</name>
    <name evidence="12" type="ORF">FOZ61_000034</name>
</gene>
<dbReference type="Gene3D" id="1.25.40.470">
    <property type="match status" value="2"/>
</dbReference>
<keyword evidence="4" id="KW-0677">Repeat</keyword>
<feature type="domain" description="Intraflagellar transport protein 122 homolog TPR" evidence="11">
    <location>
        <begin position="750"/>
        <end position="970"/>
    </location>
</feature>
<dbReference type="EMBL" id="JABAHT010000001">
    <property type="protein sequence ID" value="KAF4671409.1"/>
    <property type="molecule type" value="Genomic_DNA"/>
</dbReference>
<dbReference type="InterPro" id="IPR056152">
    <property type="entry name" value="Beta-prop_IFT122_2nd"/>
</dbReference>
<dbReference type="PROSITE" id="PS50082">
    <property type="entry name" value="WD_REPEATS_2"/>
    <property type="match status" value="1"/>
</dbReference>
<dbReference type="InterPro" id="IPR015943">
    <property type="entry name" value="WD40/YVTN_repeat-like_dom_sf"/>
</dbReference>
<accession>A0A7J6MY26</accession>
<reference evidence="14 15" key="1">
    <citation type="submission" date="2020-04" db="EMBL/GenBank/DDBJ databases">
        <title>Perkinsus olseni comparative genomics.</title>
        <authorList>
            <person name="Bogema D.R."/>
        </authorList>
    </citation>
    <scope>NUCLEOTIDE SEQUENCE [LARGE SCALE GENOMIC DNA]</scope>
    <source>
        <strain evidence="12">ATCC PRA-179</strain>
        <strain evidence="13">ATCC PRA-31</strain>
    </source>
</reference>
<dbReference type="PROSITE" id="PS50294">
    <property type="entry name" value="WD_REPEATS_REGION"/>
    <property type="match status" value="1"/>
</dbReference>
<feature type="domain" description="IFT122 second beta-propeller" evidence="9">
    <location>
        <begin position="294"/>
        <end position="548"/>
    </location>
</feature>
<keyword evidence="3 7" id="KW-0853">WD repeat</keyword>
<dbReference type="Pfam" id="PF23377">
    <property type="entry name" value="Beta-prop_IFT122_2nd"/>
    <property type="match status" value="1"/>
</dbReference>
<dbReference type="Pfam" id="PF23381">
    <property type="entry name" value="Beta-prop_IFT122_1st"/>
    <property type="match status" value="2"/>
</dbReference>
<evidence type="ECO:0000259" key="9">
    <source>
        <dbReference type="Pfam" id="PF23377"/>
    </source>
</evidence>
<dbReference type="GO" id="GO:0097730">
    <property type="term" value="C:non-motile cilium"/>
    <property type="evidence" value="ECO:0007669"/>
    <property type="project" value="TreeGrafter"/>
</dbReference>
<organism evidence="13 15">
    <name type="scientific">Perkinsus olseni</name>
    <name type="common">Perkinsus atlanticus</name>
    <dbReference type="NCBI Taxonomy" id="32597"/>
    <lineage>
        <taxon>Eukaryota</taxon>
        <taxon>Sar</taxon>
        <taxon>Alveolata</taxon>
        <taxon>Perkinsozoa</taxon>
        <taxon>Perkinsea</taxon>
        <taxon>Perkinsida</taxon>
        <taxon>Perkinsidae</taxon>
        <taxon>Perkinsus</taxon>
    </lineage>
</organism>
<name>A0A7J6MY26_PEROL</name>
<dbReference type="OrthoDB" id="10255582at2759"/>
<evidence type="ECO:0000259" key="10">
    <source>
        <dbReference type="Pfam" id="PF23381"/>
    </source>
</evidence>
<evidence type="ECO:0000256" key="8">
    <source>
        <dbReference type="SAM" id="MobiDB-lite"/>
    </source>
</evidence>
<evidence type="ECO:0000313" key="14">
    <source>
        <dbReference type="Proteomes" id="UP000570595"/>
    </source>
</evidence>
<dbReference type="Pfam" id="PF25295">
    <property type="entry name" value="TPR_IFT122"/>
    <property type="match status" value="1"/>
</dbReference>
<evidence type="ECO:0000256" key="6">
    <source>
        <dbReference type="ARBA" id="ARBA00023273"/>
    </source>
</evidence>
<dbReference type="GO" id="GO:0035721">
    <property type="term" value="P:intraciliary retrograde transport"/>
    <property type="evidence" value="ECO:0007669"/>
    <property type="project" value="TreeGrafter"/>
</dbReference>
<dbReference type="InterPro" id="IPR057411">
    <property type="entry name" value="TPR_IFT122"/>
</dbReference>
<dbReference type="PANTHER" id="PTHR12764">
    <property type="entry name" value="WD REPEAT DOMAIN-RELATED"/>
    <property type="match status" value="1"/>
</dbReference>
<evidence type="ECO:0000259" key="11">
    <source>
        <dbReference type="Pfam" id="PF25295"/>
    </source>
</evidence>
<dbReference type="Proteomes" id="UP000570595">
    <property type="component" value="Unassembled WGS sequence"/>
</dbReference>
<keyword evidence="6" id="KW-0966">Cell projection</keyword>
<evidence type="ECO:0000256" key="2">
    <source>
        <dbReference type="ARBA" id="ARBA00019442"/>
    </source>
</evidence>
<protein>
    <recommendedName>
        <fullName evidence="2">Intraflagellar transport protein 122 homolog</fullName>
    </recommendedName>
</protein>
<feature type="domain" description="IFT122 first beta-propeller" evidence="10">
    <location>
        <begin position="25"/>
        <end position="182"/>
    </location>
</feature>
<proteinExistence type="predicted"/>
<dbReference type="SUPFAM" id="SSF48452">
    <property type="entry name" value="TPR-like"/>
    <property type="match status" value="1"/>
</dbReference>
<evidence type="ECO:0000313" key="12">
    <source>
        <dbReference type="EMBL" id="KAF4671409.1"/>
    </source>
</evidence>
<dbReference type="AlphaFoldDB" id="A0A7J6MY26"/>
<dbReference type="GO" id="GO:0061512">
    <property type="term" value="P:protein localization to cilium"/>
    <property type="evidence" value="ECO:0007669"/>
    <property type="project" value="TreeGrafter"/>
</dbReference>
<dbReference type="PANTHER" id="PTHR12764:SF4">
    <property type="entry name" value="INTRAFLAGELLAR TRANSPORT PROTEIN 122 HOMOLOG"/>
    <property type="match status" value="1"/>
</dbReference>
<dbReference type="Proteomes" id="UP000572268">
    <property type="component" value="Unassembled WGS sequence"/>
</dbReference>
<dbReference type="SMART" id="SM00320">
    <property type="entry name" value="WD40"/>
    <property type="match status" value="6"/>
</dbReference>
<evidence type="ECO:0000256" key="1">
    <source>
        <dbReference type="ARBA" id="ARBA00004138"/>
    </source>
</evidence>
<dbReference type="Gene3D" id="2.130.10.10">
    <property type="entry name" value="YVTN repeat-like/Quinoprotein amine dehydrogenase"/>
    <property type="match status" value="2"/>
</dbReference>
<sequence>MFCVFSVDFPPSSSTGCRLCQVNPLVVAVGNRVLVYDANDGDLVHSLKGHRDTVYCVTYSKQGKRFASGGADQQVIIWTSKGEGILKYSHSDSIQFLAYNPVTQQLASGTHNDIGLWSPEQKSVQKHKVSARVLCMSWTTDGLHLALGLFNGHISIRDKFCAEKTRIVRSEPVWCLAWNPSPSKSESTEVLTVGCWDQTLAFYKLSGQELGPEHKLGYDPCSISFFPSGEYFTLGGFDGRVQLWTRDGILLGDIAQMDCPVWSLAVRPTEQQGFVIGTENGDVAAHHITFSTVHGLYKDRYAYRDNMTDVVLHHLASDAKVRIRCKDHVKKIAVYRNRLVVQLPQKVLVYEVPGDDPLDMRYQPVDKIRLSLDCSLLVATAQHFILCHEKRLQLYSINGVLEREWHLDSLIRYIKVIGGVPGKEGLLAGLKNGHVVKIFIDNAFPITLVKQSSPVRCLDVSCDRRKLAVVNESATLMVYDLETQQLLYQEAGANSVAWNQEFADMVAYSGNNLLCIKTGSFPSHPQKLHGFVVGFKGSKIFCLNFSSMETIEIPQGPSLYRYMSVRNFSAAYNVACLGVTDDDWRQLALHALKEMVFDVARRAFIRIRDIRYIDLLHRLLLQLTSRNGIAVPDTNLLFLPTYLEDLAKRQWSDEDRALVAAHALAYEGRFNEAAVLFGRAKQYGLATEMFTDLRRWDDAKKWAELQEKAVQNGEIEAPKAKEPGASENQEDNANLATGDGKQGAAPQPAPSTTVGLMMKQAQSSEEDGDLRAAADTYLRVGQRERAAGIYMRIGALEPLIDIVRACDKNSERDEEIMLEAASCFIKHDNYTFAKEALTRAEEYESLVRLHVNEHRWEEAFQLARSHPELAEDIFLPWGNWLMSNDRYEEAYEAFEKAGRSDLSSEMLRQLIDLSAEQKLFKQAAIYAWKKARSAAVRGDVDGSIQSKVQSDVYLAYSDVVCHIEGPLVLTPLEQTLHACVFITNMASQLGELPLGVKRSNVLFVLAETAIKLQCFKLARGLTHSRVPLSPS</sequence>
<feature type="region of interest" description="Disordered" evidence="8">
    <location>
        <begin position="711"/>
        <end position="768"/>
    </location>
</feature>
<evidence type="ECO:0000256" key="3">
    <source>
        <dbReference type="ARBA" id="ARBA00022574"/>
    </source>
</evidence>
<evidence type="ECO:0000256" key="4">
    <source>
        <dbReference type="ARBA" id="ARBA00022737"/>
    </source>
</evidence>
<comment type="caution">
    <text evidence="13">The sequence shown here is derived from an EMBL/GenBank/DDBJ whole genome shotgun (WGS) entry which is preliminary data.</text>
</comment>
<dbReference type="GO" id="GO:1905515">
    <property type="term" value="P:non-motile cilium assembly"/>
    <property type="evidence" value="ECO:0007669"/>
    <property type="project" value="TreeGrafter"/>
</dbReference>
<keyword evidence="5" id="KW-0969">Cilium</keyword>
<dbReference type="InterPro" id="IPR001680">
    <property type="entry name" value="WD40_rpt"/>
</dbReference>
<evidence type="ECO:0000313" key="15">
    <source>
        <dbReference type="Proteomes" id="UP000572268"/>
    </source>
</evidence>
<evidence type="ECO:0000256" key="7">
    <source>
        <dbReference type="PROSITE-ProRule" id="PRU00221"/>
    </source>
</evidence>
<feature type="repeat" description="WD" evidence="7">
    <location>
        <begin position="47"/>
        <end position="78"/>
    </location>
</feature>
<dbReference type="InterPro" id="IPR056153">
    <property type="entry name" value="Beta-prop_IFT122_1st"/>
</dbReference>
<dbReference type="InterPro" id="IPR036322">
    <property type="entry name" value="WD40_repeat_dom_sf"/>
</dbReference>
<feature type="domain" description="IFT122 first beta-propeller" evidence="10">
    <location>
        <begin position="186"/>
        <end position="285"/>
    </location>
</feature>
<dbReference type="InterPro" id="IPR039857">
    <property type="entry name" value="Ift122/121"/>
</dbReference>
<dbReference type="InterPro" id="IPR011990">
    <property type="entry name" value="TPR-like_helical_dom_sf"/>
</dbReference>
<comment type="subcellular location">
    <subcellularLocation>
        <location evidence="1">Cell projection</location>
        <location evidence="1">Cilium</location>
    </subcellularLocation>
</comment>
<evidence type="ECO:0000256" key="5">
    <source>
        <dbReference type="ARBA" id="ARBA00023069"/>
    </source>
</evidence>